<protein>
    <recommendedName>
        <fullName evidence="4">DUF4825 domain-containing protein</fullName>
    </recommendedName>
</protein>
<keyword evidence="1" id="KW-1133">Transmembrane helix</keyword>
<gene>
    <name evidence="2" type="ORF">JCM9157_5053</name>
</gene>
<evidence type="ECO:0000256" key="1">
    <source>
        <dbReference type="SAM" id="Phobius"/>
    </source>
</evidence>
<feature type="transmembrane region" description="Helical" evidence="1">
    <location>
        <begin position="7"/>
        <end position="25"/>
    </location>
</feature>
<keyword evidence="1" id="KW-0812">Transmembrane</keyword>
<dbReference type="eggNOG" id="ENOG502ZQKF">
    <property type="taxonomic scope" value="Bacteria"/>
</dbReference>
<evidence type="ECO:0000313" key="2">
    <source>
        <dbReference type="EMBL" id="GAE37727.1"/>
    </source>
</evidence>
<dbReference type="RefSeq" id="WP_035668904.1">
    <property type="nucleotide sequence ID" value="NZ_BAUV01000139.1"/>
</dbReference>
<dbReference type="EMBL" id="BAUV01000139">
    <property type="protein sequence ID" value="GAE37727.1"/>
    <property type="molecule type" value="Genomic_DNA"/>
</dbReference>
<sequence length="148" mass="17022">MNKKATIILSSFVILIIISVSWIQLSGRTTFGDVLNEKISETDEITHIVFQARIGEILWTRIDDPELINSLIEELSNVSIKKRYGSKNMMLDYEMTIHTQSKSYFFNFDEENFSGNSNDYKVIEGSFVKPLLQLDLEWVTGDEFLGVD</sequence>
<keyword evidence="1" id="KW-0472">Membrane</keyword>
<dbReference type="OrthoDB" id="2991564at2"/>
<reference evidence="2 3" key="1">
    <citation type="journal article" date="2014" name="Genome Announc.">
        <title>Draft Genome Sequences of Three Alkaliphilic Bacillus Strains, Bacillus wakoensis JCM 9140T, Bacillus akibai JCM 9157T, and Bacillus hemicellulosilyticus JCM 9152T.</title>
        <authorList>
            <person name="Yuki M."/>
            <person name="Oshima K."/>
            <person name="Suda W."/>
            <person name="Oshida Y."/>
            <person name="Kitamura K."/>
            <person name="Iida T."/>
            <person name="Hattori M."/>
            <person name="Ohkuma M."/>
        </authorList>
    </citation>
    <scope>NUCLEOTIDE SEQUENCE [LARGE SCALE GENOMIC DNA]</scope>
    <source>
        <strain evidence="2 3">JCM 9157</strain>
    </source>
</reference>
<dbReference type="AlphaFoldDB" id="W4R0M3"/>
<name>W4R0M3_HALA3</name>
<organism evidence="2 3">
    <name type="scientific">Halalkalibacter akibai (strain ATCC 43226 / DSM 21942 / CIP 109018 / JCM 9157 / 1139)</name>
    <name type="common">Bacillus akibai</name>
    <dbReference type="NCBI Taxonomy" id="1236973"/>
    <lineage>
        <taxon>Bacteria</taxon>
        <taxon>Bacillati</taxon>
        <taxon>Bacillota</taxon>
        <taxon>Bacilli</taxon>
        <taxon>Bacillales</taxon>
        <taxon>Bacillaceae</taxon>
        <taxon>Halalkalibacter</taxon>
    </lineage>
</organism>
<proteinExistence type="predicted"/>
<evidence type="ECO:0000313" key="3">
    <source>
        <dbReference type="Proteomes" id="UP000018896"/>
    </source>
</evidence>
<dbReference type="Proteomes" id="UP000018896">
    <property type="component" value="Unassembled WGS sequence"/>
</dbReference>
<keyword evidence="3" id="KW-1185">Reference proteome</keyword>
<accession>W4R0M3</accession>
<comment type="caution">
    <text evidence="2">The sequence shown here is derived from an EMBL/GenBank/DDBJ whole genome shotgun (WGS) entry which is preliminary data.</text>
</comment>
<evidence type="ECO:0008006" key="4">
    <source>
        <dbReference type="Google" id="ProtNLM"/>
    </source>
</evidence>